<feature type="compositionally biased region" description="Basic and acidic residues" evidence="1">
    <location>
        <begin position="35"/>
        <end position="47"/>
    </location>
</feature>
<organism evidence="2">
    <name type="scientific">Brassica napus</name>
    <name type="common">Rape</name>
    <dbReference type="NCBI Taxonomy" id="3708"/>
    <lineage>
        <taxon>Eukaryota</taxon>
        <taxon>Viridiplantae</taxon>
        <taxon>Streptophyta</taxon>
        <taxon>Embryophyta</taxon>
        <taxon>Tracheophyta</taxon>
        <taxon>Spermatophyta</taxon>
        <taxon>Magnoliopsida</taxon>
        <taxon>eudicotyledons</taxon>
        <taxon>Gunneridae</taxon>
        <taxon>Pentapetalae</taxon>
        <taxon>rosids</taxon>
        <taxon>malvids</taxon>
        <taxon>Brassicales</taxon>
        <taxon>Brassicaceae</taxon>
        <taxon>Brassiceae</taxon>
        <taxon>Brassica</taxon>
    </lineage>
</organism>
<name>A0A816P609_BRANA</name>
<proteinExistence type="predicted"/>
<evidence type="ECO:0000313" key="2">
    <source>
        <dbReference type="EMBL" id="CAF2044686.1"/>
    </source>
</evidence>
<protein>
    <submittedName>
        <fullName evidence="2">(rape) hypothetical protein</fullName>
    </submittedName>
</protein>
<feature type="region of interest" description="Disordered" evidence="1">
    <location>
        <begin position="19"/>
        <end position="96"/>
    </location>
</feature>
<dbReference type="AlphaFoldDB" id="A0A816P609"/>
<reference evidence="2" key="1">
    <citation type="submission" date="2021-01" db="EMBL/GenBank/DDBJ databases">
        <authorList>
            <consortium name="Genoscope - CEA"/>
            <person name="William W."/>
        </authorList>
    </citation>
    <scope>NUCLEOTIDE SEQUENCE</scope>
</reference>
<feature type="region of interest" description="Disordered" evidence="1">
    <location>
        <begin position="149"/>
        <end position="170"/>
    </location>
</feature>
<feature type="compositionally biased region" description="Low complexity" evidence="1">
    <location>
        <begin position="55"/>
        <end position="68"/>
    </location>
</feature>
<gene>
    <name evidence="2" type="ORF">DARMORV10_A09P36130.1</name>
</gene>
<evidence type="ECO:0000256" key="1">
    <source>
        <dbReference type="SAM" id="MobiDB-lite"/>
    </source>
</evidence>
<dbReference type="Proteomes" id="UP001295469">
    <property type="component" value="Chromosome A09"/>
</dbReference>
<accession>A0A816P609</accession>
<sequence length="189" mass="20650">MGLGATRKTKCSMGVFQLARSDVHGPEPRSPNRPARIEGLRRTDTRCMKNSSLDSTFSARATTSTEETANPRAPVNAADDGDAATISGGSDEPQQPPLMKLELELEEDEANAFWFKHCVSKRRPASRSAGGMTRHKVTRLHLQERTTNLKGKTIGKFQPSPKNADPSCNLLSTRETSSTCLAVLRRGQN</sequence>
<dbReference type="EMBL" id="HG994363">
    <property type="protein sequence ID" value="CAF2044686.1"/>
    <property type="molecule type" value="Genomic_DNA"/>
</dbReference>